<feature type="transmembrane region" description="Helical" evidence="1">
    <location>
        <begin position="62"/>
        <end position="82"/>
    </location>
</feature>
<feature type="transmembrane region" description="Helical" evidence="1">
    <location>
        <begin position="94"/>
        <end position="112"/>
    </location>
</feature>
<evidence type="ECO:0000313" key="4">
    <source>
        <dbReference type="Proteomes" id="UP000177555"/>
    </source>
</evidence>
<dbReference type="InterPro" id="IPR017850">
    <property type="entry name" value="Alkaline_phosphatase_core_sf"/>
</dbReference>
<dbReference type="EMBL" id="MFCP01000027">
    <property type="protein sequence ID" value="OGE27876.1"/>
    <property type="molecule type" value="Genomic_DNA"/>
</dbReference>
<comment type="caution">
    <text evidence="3">The sequence shown here is derived from an EMBL/GenBank/DDBJ whole genome shotgun (WGS) entry which is preliminary data.</text>
</comment>
<protein>
    <recommendedName>
        <fullName evidence="2">Sulfatase N-terminal domain-containing protein</fullName>
    </recommendedName>
</protein>
<dbReference type="InterPro" id="IPR000917">
    <property type="entry name" value="Sulfatase_N"/>
</dbReference>
<reference evidence="3 4" key="1">
    <citation type="journal article" date="2016" name="Nat. Commun.">
        <title>Thousands of microbial genomes shed light on interconnected biogeochemical processes in an aquifer system.</title>
        <authorList>
            <person name="Anantharaman K."/>
            <person name="Brown C.T."/>
            <person name="Hug L.A."/>
            <person name="Sharon I."/>
            <person name="Castelle C.J."/>
            <person name="Probst A.J."/>
            <person name="Thomas B.C."/>
            <person name="Singh A."/>
            <person name="Wilkins M.J."/>
            <person name="Karaoz U."/>
            <person name="Brodie E.L."/>
            <person name="Williams K.H."/>
            <person name="Hubbard S.S."/>
            <person name="Banfield J.F."/>
        </authorList>
    </citation>
    <scope>NUCLEOTIDE SEQUENCE [LARGE SCALE GENOMIC DNA]</scope>
</reference>
<sequence>MHRFKFLHPLLFAAFPILAFYTKNIHKVRFDRIILPLEFSIGFTLGLWLFLNGLIKDRYKTSLLVTYFLLLFYSYGQVYKVLDGFLVKNGEKDISLFVLWSAFLLIGSFLIIKFGRKLRGLEVFPLVTGGILVLVSLIQIAGYNLNNNKVLFAYNDTTKTNKQLNNLNQNFPVITDRPDIYYIILDGYASNEVLKNIYGYDNINFVNFLESKDFNIAYNAHSNYALTHLSLASSLNMKYVSYLTDQIAAINMIKDNEVLKILKSKDYQAVHFNSGWVGTQENNFADLNVSCGVSNQFIATFLKTTMLRTFNGMYLSDKARDRVLCTFSQLASIRENVDGPMFVFAHIVSPHPPYLFGPNGEQVKLTAENKVTGLDTWQDRKDYLNQLLFINKMVMDLVRKLTFGRENSPIIIIQADHGSASTPGMEEYNPDLIQERMRPFIAYKLPDKEKFTYDNLTPVNIFRLIFNNYFNARYELLEDKYYFSNYSRPFEFIDVTESVNQFDMTSLRESLQTEE</sequence>
<keyword evidence="1" id="KW-0812">Transmembrane</keyword>
<dbReference type="SUPFAM" id="SSF53649">
    <property type="entry name" value="Alkaline phosphatase-like"/>
    <property type="match status" value="1"/>
</dbReference>
<dbReference type="Pfam" id="PF00884">
    <property type="entry name" value="Sulfatase"/>
    <property type="match status" value="1"/>
</dbReference>
<feature type="transmembrane region" description="Helical" evidence="1">
    <location>
        <begin position="35"/>
        <end position="55"/>
    </location>
</feature>
<keyword evidence="1" id="KW-1133">Transmembrane helix</keyword>
<dbReference type="Gene3D" id="3.40.720.10">
    <property type="entry name" value="Alkaline Phosphatase, subunit A"/>
    <property type="match status" value="1"/>
</dbReference>
<dbReference type="Proteomes" id="UP000177555">
    <property type="component" value="Unassembled WGS sequence"/>
</dbReference>
<name>A0A1F5JGZ3_9BACT</name>
<feature type="transmembrane region" description="Helical" evidence="1">
    <location>
        <begin position="124"/>
        <end position="145"/>
    </location>
</feature>
<feature type="domain" description="Sulfatase N-terminal" evidence="2">
    <location>
        <begin position="180"/>
        <end position="423"/>
    </location>
</feature>
<gene>
    <name evidence="3" type="ORF">A2867_02285</name>
</gene>
<dbReference type="AlphaFoldDB" id="A0A1F5JGZ3"/>
<organism evidence="3 4">
    <name type="scientific">Candidatus Daviesbacteria bacterium RIFCSPHIGHO2_01_FULL_40_11</name>
    <dbReference type="NCBI Taxonomy" id="1797762"/>
    <lineage>
        <taxon>Bacteria</taxon>
        <taxon>Candidatus Daviesiibacteriota</taxon>
    </lineage>
</organism>
<evidence type="ECO:0000256" key="1">
    <source>
        <dbReference type="SAM" id="Phobius"/>
    </source>
</evidence>
<accession>A0A1F5JGZ3</accession>
<evidence type="ECO:0000259" key="2">
    <source>
        <dbReference type="Pfam" id="PF00884"/>
    </source>
</evidence>
<keyword evidence="1" id="KW-0472">Membrane</keyword>
<evidence type="ECO:0000313" key="3">
    <source>
        <dbReference type="EMBL" id="OGE27876.1"/>
    </source>
</evidence>
<proteinExistence type="predicted"/>